<keyword evidence="7 11" id="KW-0798">TonB box</keyword>
<dbReference type="InterPro" id="IPR036942">
    <property type="entry name" value="Beta-barrel_TonB_sf"/>
</dbReference>
<dbReference type="EMBL" id="AYLO01000044">
    <property type="protein sequence ID" value="ESS72789.1"/>
    <property type="molecule type" value="Genomic_DNA"/>
</dbReference>
<evidence type="ECO:0000256" key="3">
    <source>
        <dbReference type="ARBA" id="ARBA00022452"/>
    </source>
</evidence>
<keyword evidence="8 10" id="KW-0472">Membrane</keyword>
<evidence type="ECO:0000256" key="8">
    <source>
        <dbReference type="ARBA" id="ARBA00023136"/>
    </source>
</evidence>
<dbReference type="InterPro" id="IPR039426">
    <property type="entry name" value="TonB-dep_rcpt-like"/>
</dbReference>
<evidence type="ECO:0000256" key="9">
    <source>
        <dbReference type="ARBA" id="ARBA00023237"/>
    </source>
</evidence>
<accession>V5BY73</accession>
<evidence type="ECO:0000313" key="16">
    <source>
        <dbReference type="Proteomes" id="UP000017842"/>
    </source>
</evidence>
<evidence type="ECO:0000256" key="1">
    <source>
        <dbReference type="ARBA" id="ARBA00004571"/>
    </source>
</evidence>
<evidence type="ECO:0000256" key="11">
    <source>
        <dbReference type="RuleBase" id="RU003357"/>
    </source>
</evidence>
<evidence type="ECO:0000256" key="5">
    <source>
        <dbReference type="ARBA" id="ARBA00022729"/>
    </source>
</evidence>
<evidence type="ECO:0000256" key="10">
    <source>
        <dbReference type="PROSITE-ProRule" id="PRU01360"/>
    </source>
</evidence>
<feature type="chain" id="PRO_5004731724" evidence="12">
    <location>
        <begin position="22"/>
        <end position="615"/>
    </location>
</feature>
<organism evidence="15 16">
    <name type="scientific">Methyloglobulus morosus KoM1</name>
    <dbReference type="NCBI Taxonomy" id="1116472"/>
    <lineage>
        <taxon>Bacteria</taxon>
        <taxon>Pseudomonadati</taxon>
        <taxon>Pseudomonadota</taxon>
        <taxon>Gammaproteobacteria</taxon>
        <taxon>Methylococcales</taxon>
        <taxon>Methylococcaceae</taxon>
        <taxon>Methyloglobulus</taxon>
    </lineage>
</organism>
<dbReference type="Pfam" id="PF07715">
    <property type="entry name" value="Plug"/>
    <property type="match status" value="1"/>
</dbReference>
<dbReference type="InterPro" id="IPR037066">
    <property type="entry name" value="Plug_dom_sf"/>
</dbReference>
<keyword evidence="2 10" id="KW-0813">Transport</keyword>
<comment type="subcellular location">
    <subcellularLocation>
        <location evidence="1 10">Cell outer membrane</location>
        <topology evidence="1 10">Multi-pass membrane protein</topology>
    </subcellularLocation>
</comment>
<reference evidence="15 16" key="1">
    <citation type="journal article" date="2013" name="Genome Announc.">
        <title>Draft Genome Sequence of the Methanotrophic Gammaproteobacterium Methyloglobulus morosus DSM 22980 Strain KoM1.</title>
        <authorList>
            <person name="Poehlein A."/>
            <person name="Deutzmann J.S."/>
            <person name="Daniel R."/>
            <person name="Simeonova D.D."/>
        </authorList>
    </citation>
    <scope>NUCLEOTIDE SEQUENCE [LARGE SCALE GENOMIC DNA]</scope>
    <source>
        <strain evidence="15 16">KoM1</strain>
    </source>
</reference>
<feature type="signal peptide" evidence="12">
    <location>
        <begin position="1"/>
        <end position="21"/>
    </location>
</feature>
<comment type="caution">
    <text evidence="15">The sequence shown here is derived from an EMBL/GenBank/DDBJ whole genome shotgun (WGS) entry which is preliminary data.</text>
</comment>
<dbReference type="InterPro" id="IPR000531">
    <property type="entry name" value="Beta-barrel_TonB"/>
</dbReference>
<keyword evidence="4 10" id="KW-0812">Transmembrane</keyword>
<dbReference type="PANTHER" id="PTHR30069:SF53">
    <property type="entry name" value="COLICIN I RECEPTOR-RELATED"/>
    <property type="match status" value="1"/>
</dbReference>
<keyword evidence="6" id="KW-0406">Ion transport</keyword>
<keyword evidence="16" id="KW-1185">Reference proteome</keyword>
<evidence type="ECO:0000256" key="12">
    <source>
        <dbReference type="SAM" id="SignalP"/>
    </source>
</evidence>
<dbReference type="AlphaFoldDB" id="V5BY73"/>
<name>V5BY73_9GAMM</name>
<dbReference type="RefSeq" id="WP_023494162.1">
    <property type="nucleotide sequence ID" value="NZ_AYLO01000044.1"/>
</dbReference>
<evidence type="ECO:0000256" key="2">
    <source>
        <dbReference type="ARBA" id="ARBA00022448"/>
    </source>
</evidence>
<feature type="domain" description="TonB-dependent receptor plug" evidence="14">
    <location>
        <begin position="48"/>
        <end position="152"/>
    </location>
</feature>
<dbReference type="GO" id="GO:0015889">
    <property type="term" value="P:cobalamin transport"/>
    <property type="evidence" value="ECO:0007669"/>
    <property type="project" value="TreeGrafter"/>
</dbReference>
<keyword evidence="5 12" id="KW-0732">Signal</keyword>
<evidence type="ECO:0000259" key="14">
    <source>
        <dbReference type="Pfam" id="PF07715"/>
    </source>
</evidence>
<evidence type="ECO:0000256" key="6">
    <source>
        <dbReference type="ARBA" id="ARBA00023065"/>
    </source>
</evidence>
<evidence type="ECO:0000313" key="15">
    <source>
        <dbReference type="EMBL" id="ESS72789.1"/>
    </source>
</evidence>
<sequence length="615" mass="68555">MKKLLFSTVLLTGANASLLHAQTNLTQSTLDLPEMVVTATRSETPRNQLSAASTVYTRNDIERLQVKTLPELLRGSTGLDMTQSGGLGKQTSVFMRGTNADHVLVLVDGIKVGSATLGSTPFEFVPIDQVERVEIIRGPQSSLYGSEAIGGVIQVFTRKGGDSETPKFSLDAGGGSYDTYRTAGNVNGRWKNNWYSLGASSIGTEGINARQPIPGPFGFSQPDRDGYQNTAMNARAGHRFDNNAEVEATFIRAEGDTEYDSNFGGDHAKFVTQTVGLSGKMAIADNWHSTFRLGQSLDQNDTFFPNNTFDSRFNSTRWNASWLNEVALTDEHRLILGSDYRLDEVESTVAYTVKSRYDIGVFGEYRGQFFDNHFVNASVRGDKNEQFGDYVTGNVGWRSNWDYGISTFANFGNAFKAPSFNDLYFPNYGNPNLKPEESTSVEVGLAGNHDWVQWELRAYHTDIDNLITPVPDKNFNFSAQNVGKSQIDGLEAEIGTQWQGWNAKLNMTMLNPEIRETNKRLPRRAAKTLSFDLSRSFGQFDVGAYVLAQDHRFDNPDNSIRVAGFVTVDLRAAYHINKNWLLSAKLNNLLDKNYQTVNTYNQLGMNYFFSIHYNN</sequence>
<dbReference type="GO" id="GO:0006811">
    <property type="term" value="P:monoatomic ion transport"/>
    <property type="evidence" value="ECO:0007669"/>
    <property type="project" value="UniProtKB-KW"/>
</dbReference>
<dbReference type="Gene3D" id="2.40.170.20">
    <property type="entry name" value="TonB-dependent receptor, beta-barrel domain"/>
    <property type="match status" value="1"/>
</dbReference>
<proteinExistence type="inferred from homology"/>
<evidence type="ECO:0000256" key="4">
    <source>
        <dbReference type="ARBA" id="ARBA00022692"/>
    </source>
</evidence>
<feature type="domain" description="TonB-dependent receptor-like beta-barrel" evidence="13">
    <location>
        <begin position="174"/>
        <end position="589"/>
    </location>
</feature>
<dbReference type="InterPro" id="IPR012910">
    <property type="entry name" value="Plug_dom"/>
</dbReference>
<dbReference type="PROSITE" id="PS52016">
    <property type="entry name" value="TONB_DEPENDENT_REC_3"/>
    <property type="match status" value="1"/>
</dbReference>
<dbReference type="PATRIC" id="fig|1116472.3.peg.1335"/>
<evidence type="ECO:0000256" key="7">
    <source>
        <dbReference type="ARBA" id="ARBA00023077"/>
    </source>
</evidence>
<dbReference type="GO" id="GO:0009279">
    <property type="term" value="C:cell outer membrane"/>
    <property type="evidence" value="ECO:0007669"/>
    <property type="project" value="UniProtKB-SubCell"/>
</dbReference>
<dbReference type="STRING" id="1116472.MGMO_45c00210"/>
<protein>
    <submittedName>
        <fullName evidence="15">Vitamin B12 transporter BtuB</fullName>
    </submittedName>
</protein>
<gene>
    <name evidence="15" type="primary">btuB</name>
    <name evidence="15" type="ORF">MGMO_45c00210</name>
</gene>
<dbReference type="PANTHER" id="PTHR30069">
    <property type="entry name" value="TONB-DEPENDENT OUTER MEMBRANE RECEPTOR"/>
    <property type="match status" value="1"/>
</dbReference>
<keyword evidence="9 10" id="KW-0998">Cell outer membrane</keyword>
<evidence type="ECO:0000259" key="13">
    <source>
        <dbReference type="Pfam" id="PF00593"/>
    </source>
</evidence>
<keyword evidence="3 10" id="KW-1134">Transmembrane beta strand</keyword>
<comment type="similarity">
    <text evidence="10 11">Belongs to the TonB-dependent receptor family.</text>
</comment>
<dbReference type="Pfam" id="PF00593">
    <property type="entry name" value="TonB_dep_Rec_b-barrel"/>
    <property type="match status" value="1"/>
</dbReference>
<dbReference type="eggNOG" id="COG4206">
    <property type="taxonomic scope" value="Bacteria"/>
</dbReference>
<dbReference type="SUPFAM" id="SSF56935">
    <property type="entry name" value="Porins"/>
    <property type="match status" value="1"/>
</dbReference>
<dbReference type="Gene3D" id="2.170.130.10">
    <property type="entry name" value="TonB-dependent receptor, plug domain"/>
    <property type="match status" value="1"/>
</dbReference>
<dbReference type="OrthoDB" id="9764669at2"/>
<dbReference type="Proteomes" id="UP000017842">
    <property type="component" value="Unassembled WGS sequence"/>
</dbReference>
<dbReference type="CDD" id="cd01347">
    <property type="entry name" value="ligand_gated_channel"/>
    <property type="match status" value="1"/>
</dbReference>